<dbReference type="GO" id="GO:0004148">
    <property type="term" value="F:dihydrolipoyl dehydrogenase (NADH) activity"/>
    <property type="evidence" value="ECO:0007669"/>
    <property type="project" value="TreeGrafter"/>
</dbReference>
<dbReference type="GO" id="GO:0050660">
    <property type="term" value="F:flavin adenine dinucleotide binding"/>
    <property type="evidence" value="ECO:0007669"/>
    <property type="project" value="TreeGrafter"/>
</dbReference>
<dbReference type="EMBL" id="HBIR01035617">
    <property type="protein sequence ID" value="CAE0566394.1"/>
    <property type="molecule type" value="Transcribed_RNA"/>
</dbReference>
<organism evidence="4">
    <name type="scientific">Emiliania huxleyi</name>
    <name type="common">Coccolithophore</name>
    <name type="synonym">Pontosphaera huxleyi</name>
    <dbReference type="NCBI Taxonomy" id="2903"/>
    <lineage>
        <taxon>Eukaryota</taxon>
        <taxon>Haptista</taxon>
        <taxon>Haptophyta</taxon>
        <taxon>Prymnesiophyceae</taxon>
        <taxon>Isochrysidales</taxon>
        <taxon>Noelaerhabdaceae</taxon>
        <taxon>Emiliania</taxon>
    </lineage>
</organism>
<dbReference type="AlphaFoldDB" id="A0A6T0I4X8"/>
<feature type="domain" description="Pyridine nucleotide-disulphide oxidoreductase dimerisation" evidence="3">
    <location>
        <begin position="3"/>
        <end position="75"/>
    </location>
</feature>
<keyword evidence="2" id="KW-0520">NAD</keyword>
<protein>
    <recommendedName>
        <fullName evidence="3">Pyridine nucleotide-disulphide oxidoreductase dimerisation domain-containing protein</fullName>
    </recommendedName>
</protein>
<evidence type="ECO:0000256" key="1">
    <source>
        <dbReference type="ARBA" id="ARBA00007532"/>
    </source>
</evidence>
<dbReference type="PANTHER" id="PTHR22912">
    <property type="entry name" value="DISULFIDE OXIDOREDUCTASE"/>
    <property type="match status" value="1"/>
</dbReference>
<dbReference type="PANTHER" id="PTHR22912:SF151">
    <property type="entry name" value="DIHYDROLIPOYL DEHYDROGENASE, MITOCHONDRIAL"/>
    <property type="match status" value="1"/>
</dbReference>
<sequence>MGQVDRAVTMGEASLGFLKVVYEPRSGAILGATVMGPSAGELISEISVAMAGKVKLPALASIMHAYPTVSIALQQLAAEVYYNQLEASMPLYNALSRLGL</sequence>
<name>A0A6T0I4X8_EMIHU</name>
<proteinExistence type="inferred from homology"/>
<evidence type="ECO:0000256" key="2">
    <source>
        <dbReference type="ARBA" id="ARBA00023027"/>
    </source>
</evidence>
<dbReference type="SUPFAM" id="SSF55424">
    <property type="entry name" value="FAD/NAD-linked reductases, dimerisation (C-terminal) domain"/>
    <property type="match status" value="1"/>
</dbReference>
<gene>
    <name evidence="4" type="ORF">EHUX00137_LOCUS27776</name>
</gene>
<dbReference type="InterPro" id="IPR050151">
    <property type="entry name" value="Class-I_Pyr_Nuc-Dis_Oxidored"/>
</dbReference>
<reference evidence="4" key="1">
    <citation type="submission" date="2021-01" db="EMBL/GenBank/DDBJ databases">
        <authorList>
            <person name="Corre E."/>
            <person name="Pelletier E."/>
            <person name="Niang G."/>
            <person name="Scheremetjew M."/>
            <person name="Finn R."/>
            <person name="Kale V."/>
            <person name="Holt S."/>
            <person name="Cochrane G."/>
            <person name="Meng A."/>
            <person name="Brown T."/>
            <person name="Cohen L."/>
        </authorList>
    </citation>
    <scope>NUCLEOTIDE SEQUENCE</scope>
    <source>
        <strain evidence="4">379</strain>
    </source>
</reference>
<evidence type="ECO:0000259" key="3">
    <source>
        <dbReference type="Pfam" id="PF02852"/>
    </source>
</evidence>
<evidence type="ECO:0000313" key="4">
    <source>
        <dbReference type="EMBL" id="CAE0566394.1"/>
    </source>
</evidence>
<accession>A0A6T0I4X8</accession>
<dbReference type="GO" id="GO:0006103">
    <property type="term" value="P:2-oxoglutarate metabolic process"/>
    <property type="evidence" value="ECO:0007669"/>
    <property type="project" value="TreeGrafter"/>
</dbReference>
<dbReference type="InterPro" id="IPR016156">
    <property type="entry name" value="FAD/NAD-linked_Rdtase_dimer_sf"/>
</dbReference>
<dbReference type="Gene3D" id="3.30.390.30">
    <property type="match status" value="1"/>
</dbReference>
<dbReference type="Pfam" id="PF02852">
    <property type="entry name" value="Pyr_redox_dim"/>
    <property type="match status" value="1"/>
</dbReference>
<comment type="similarity">
    <text evidence="1">Belongs to the class-I pyridine nucleotide-disulfide oxidoreductase family.</text>
</comment>
<dbReference type="InterPro" id="IPR004099">
    <property type="entry name" value="Pyr_nucl-diS_OxRdtase_dimer"/>
</dbReference>